<dbReference type="EMBL" id="CP063144">
    <property type="protein sequence ID" value="QOR94683.1"/>
    <property type="molecule type" value="Genomic_DNA"/>
</dbReference>
<dbReference type="Pfam" id="PF25952">
    <property type="entry name" value="DUF7990"/>
    <property type="match status" value="1"/>
</dbReference>
<dbReference type="InterPro" id="IPR058303">
    <property type="entry name" value="DUF7990"/>
</dbReference>
<proteinExistence type="predicted"/>
<evidence type="ECO:0000313" key="1">
    <source>
        <dbReference type="EMBL" id="QOR94683.1"/>
    </source>
</evidence>
<dbReference type="AlphaFoldDB" id="A0A7M1UT30"/>
<reference evidence="1 2" key="1">
    <citation type="submission" date="2020-10" db="EMBL/GenBank/DDBJ databases">
        <title>Complete genome sequence of Thermosphaera aggregans strain 3507.</title>
        <authorList>
            <person name="Zayulina K.S."/>
            <person name="Elcheninov A.G."/>
            <person name="Toshchakov S.V."/>
            <person name="Kublanov I.V."/>
            <person name="Kochetkova T.V."/>
        </authorList>
    </citation>
    <scope>NUCLEOTIDE SEQUENCE [LARGE SCALE GENOMIC DNA]</scope>
    <source>
        <strain evidence="1 2">3507</strain>
    </source>
</reference>
<organism evidence="1 2">
    <name type="scientific">Thermosphaera chiliense</name>
    <dbReference type="NCBI Taxonomy" id="3402707"/>
    <lineage>
        <taxon>Archaea</taxon>
        <taxon>Thermoproteota</taxon>
        <taxon>Thermoprotei</taxon>
        <taxon>Desulfurococcales</taxon>
        <taxon>Desulfurococcaceae</taxon>
        <taxon>Thermosphaera</taxon>
    </lineage>
</organism>
<dbReference type="GeneID" id="59454101"/>
<sequence>MLMVLEKIRSFLRELLLFIKGFNQAILEQSVEALQAEYVELENAFLTMLFGPLVGVKTIPVFLSLELLEAVKEEVSILESRGFRGEDVLGDLMSSLGGEW</sequence>
<dbReference type="OrthoDB" id="21404at2157"/>
<accession>A0A7M1UT30</accession>
<dbReference type="RefSeq" id="WP_193436480.1">
    <property type="nucleotide sequence ID" value="NZ_CP063144.1"/>
</dbReference>
<dbReference type="KEGG" id="tcs:IMZ38_01745"/>
<name>A0A7M1UT30_9CREN</name>
<protein>
    <submittedName>
        <fullName evidence="1">Uncharacterized protein</fullName>
    </submittedName>
</protein>
<dbReference type="Proteomes" id="UP000593766">
    <property type="component" value="Chromosome"/>
</dbReference>
<keyword evidence="2" id="KW-1185">Reference proteome</keyword>
<gene>
    <name evidence="1" type="ORF">IMZ38_01745</name>
</gene>
<evidence type="ECO:0000313" key="2">
    <source>
        <dbReference type="Proteomes" id="UP000593766"/>
    </source>
</evidence>